<proteinExistence type="predicted"/>
<keyword evidence="4" id="KW-0964">Secreted</keyword>
<evidence type="ECO:0000256" key="6">
    <source>
        <dbReference type="ARBA" id="ARBA00023136"/>
    </source>
</evidence>
<dbReference type="SUPFAM" id="SSF51126">
    <property type="entry name" value="Pectin lyase-like"/>
    <property type="match status" value="1"/>
</dbReference>
<evidence type="ECO:0000256" key="2">
    <source>
        <dbReference type="ARBA" id="ARBA00004442"/>
    </source>
</evidence>
<evidence type="ECO:0000256" key="3">
    <source>
        <dbReference type="ARBA" id="ARBA00004613"/>
    </source>
</evidence>
<dbReference type="Proteomes" id="UP000253099">
    <property type="component" value="Unassembled WGS sequence"/>
</dbReference>
<dbReference type="InterPro" id="IPR003368">
    <property type="entry name" value="POMP_repeat"/>
</dbReference>
<evidence type="ECO:0000313" key="8">
    <source>
        <dbReference type="EMBL" id="RBQ23783.1"/>
    </source>
</evidence>
<accession>A0A366MD83</accession>
<dbReference type="Pfam" id="PF02415">
    <property type="entry name" value="Chlam_PMP"/>
    <property type="match status" value="1"/>
</dbReference>
<dbReference type="PANTHER" id="PTHR11319:SF35">
    <property type="entry name" value="OUTER MEMBRANE PROTEIN PMPC-RELATED"/>
    <property type="match status" value="1"/>
</dbReference>
<evidence type="ECO:0000256" key="1">
    <source>
        <dbReference type="ARBA" id="ARBA00004196"/>
    </source>
</evidence>
<gene>
    <name evidence="8" type="ORF">ALNOE001_06720</name>
</gene>
<organism evidence="8 9">
    <name type="scientific">Candidatus Methanobinarius endosymbioticus</name>
    <dbReference type="NCBI Taxonomy" id="2006182"/>
    <lineage>
        <taxon>Archaea</taxon>
        <taxon>Methanobacteriati</taxon>
        <taxon>Methanobacteriota</taxon>
        <taxon>Methanomada group</taxon>
        <taxon>Methanobacteria</taxon>
        <taxon>Methanobacteriales</taxon>
        <taxon>Methanobacteriaceae</taxon>
        <taxon>Candidatus Methanobinarius</taxon>
    </lineage>
</organism>
<name>A0A366MD83_9EURY</name>
<evidence type="ECO:0000256" key="4">
    <source>
        <dbReference type="ARBA" id="ARBA00022525"/>
    </source>
</evidence>
<evidence type="ECO:0000313" key="9">
    <source>
        <dbReference type="Proteomes" id="UP000253099"/>
    </source>
</evidence>
<protein>
    <recommendedName>
        <fullName evidence="10">Right handed beta helix domain-containing protein</fullName>
    </recommendedName>
</protein>
<evidence type="ECO:0008006" key="10">
    <source>
        <dbReference type="Google" id="ProtNLM"/>
    </source>
</evidence>
<keyword evidence="5" id="KW-0732">Signal</keyword>
<dbReference type="AlphaFoldDB" id="A0A366MD83"/>
<keyword evidence="9" id="KW-1185">Reference proteome</keyword>
<comment type="caution">
    <text evidence="8">The sequence shown here is derived from an EMBL/GenBank/DDBJ whole genome shotgun (WGS) entry which is preliminary data.</text>
</comment>
<reference evidence="8 9" key="1">
    <citation type="submission" date="2018-06" db="EMBL/GenBank/DDBJ databases">
        <title>Genomic insight into two independent archaeal endosymbiosis events.</title>
        <authorList>
            <person name="Lind A.E."/>
            <person name="Lewis W.H."/>
            <person name="Spang A."/>
            <person name="Guy L."/>
            <person name="Embley M.T."/>
            <person name="Ettema T.J.G."/>
        </authorList>
    </citation>
    <scope>NUCLEOTIDE SEQUENCE [LARGE SCALE GENOMIC DNA]</scope>
    <source>
        <strain evidence="8">NOE</strain>
    </source>
</reference>
<dbReference type="InterPro" id="IPR011050">
    <property type="entry name" value="Pectin_lyase_fold/virulence"/>
</dbReference>
<keyword evidence="6" id="KW-0472">Membrane</keyword>
<dbReference type="EMBL" id="NIZT01000019">
    <property type="protein sequence ID" value="RBQ23783.1"/>
    <property type="molecule type" value="Genomic_DNA"/>
</dbReference>
<dbReference type="GO" id="GO:0005576">
    <property type="term" value="C:extracellular region"/>
    <property type="evidence" value="ECO:0007669"/>
    <property type="project" value="UniProtKB-SubCell"/>
</dbReference>
<dbReference type="PANTHER" id="PTHR11319">
    <property type="entry name" value="G PROTEIN-COUPLED RECEPTOR-RELATED"/>
    <property type="match status" value="1"/>
</dbReference>
<comment type="subcellular location">
    <subcellularLocation>
        <location evidence="1">Cell envelope</location>
    </subcellularLocation>
    <subcellularLocation>
        <location evidence="2">Cell outer membrane</location>
    </subcellularLocation>
    <subcellularLocation>
        <location evidence="3">Secreted</location>
    </subcellularLocation>
</comment>
<keyword evidence="7" id="KW-0998">Cell outer membrane</keyword>
<evidence type="ECO:0000256" key="5">
    <source>
        <dbReference type="ARBA" id="ARBA00022729"/>
    </source>
</evidence>
<sequence>MNNSYFYNNSANYGGVIYNNGKYTTIVKSNFINSTAEKGGAIFNNHRNDLNIYESQFIENIADIHGGTIYILDGVMLINNIKFIGNRAIDGSAIFNNLSDLTFSNNLFKDNVAEEGVLFHINMVETLVEIYSME</sequence>
<evidence type="ECO:0000256" key="7">
    <source>
        <dbReference type="ARBA" id="ARBA00023237"/>
    </source>
</evidence>